<reference evidence="5 6" key="1">
    <citation type="submission" date="2018-07" db="EMBL/GenBank/DDBJ databases">
        <title>Genomic Encyclopedia of Type Strains, Phase IV (KMG-IV): sequencing the most valuable type-strain genomes for metagenomic binning, comparative biology and taxonomic classification.</title>
        <authorList>
            <person name="Goeker M."/>
        </authorList>
    </citation>
    <scope>NUCLEOTIDE SEQUENCE [LARGE SCALE GENOMIC DNA]</scope>
    <source>
        <strain evidence="5 6">DSM 101478</strain>
    </source>
</reference>
<accession>A0A370Q3S2</accession>
<feature type="chain" id="PRO_5016629642" evidence="3">
    <location>
        <begin position="22"/>
        <end position="733"/>
    </location>
</feature>
<dbReference type="RefSeq" id="WP_115124760.1">
    <property type="nucleotide sequence ID" value="NZ_QRAO01000009.1"/>
</dbReference>
<keyword evidence="2" id="KW-0472">Membrane</keyword>
<evidence type="ECO:0000313" key="6">
    <source>
        <dbReference type="Proteomes" id="UP000255317"/>
    </source>
</evidence>
<dbReference type="InterPro" id="IPR011990">
    <property type="entry name" value="TPR-like_helical_dom_sf"/>
</dbReference>
<dbReference type="EMBL" id="QRAO01000009">
    <property type="protein sequence ID" value="RDK83011.1"/>
    <property type="molecule type" value="Genomic_DNA"/>
</dbReference>
<dbReference type="SUPFAM" id="SSF49464">
    <property type="entry name" value="Carboxypeptidase regulatory domain-like"/>
    <property type="match status" value="1"/>
</dbReference>
<dbReference type="SUPFAM" id="SSF48452">
    <property type="entry name" value="TPR-like"/>
    <property type="match status" value="1"/>
</dbReference>
<dbReference type="InterPro" id="IPR008969">
    <property type="entry name" value="CarboxyPept-like_regulatory"/>
</dbReference>
<dbReference type="SMART" id="SM00028">
    <property type="entry name" value="TPR"/>
    <property type="match status" value="4"/>
</dbReference>
<dbReference type="Pfam" id="PF06580">
    <property type="entry name" value="His_kinase"/>
    <property type="match status" value="1"/>
</dbReference>
<dbReference type="GO" id="GO:0016020">
    <property type="term" value="C:membrane"/>
    <property type="evidence" value="ECO:0007669"/>
    <property type="project" value="InterPro"/>
</dbReference>
<keyword evidence="2" id="KW-0812">Transmembrane</keyword>
<dbReference type="InterPro" id="IPR019734">
    <property type="entry name" value="TPR_rpt"/>
</dbReference>
<dbReference type="InterPro" id="IPR010559">
    <property type="entry name" value="Sig_transdc_His_kin_internal"/>
</dbReference>
<keyword evidence="5" id="KW-0808">Transferase</keyword>
<comment type="caution">
    <text evidence="5">The sequence shown here is derived from an EMBL/GenBank/DDBJ whole genome shotgun (WGS) entry which is preliminary data.</text>
</comment>
<feature type="domain" description="Signal transduction histidine kinase internal region" evidence="4">
    <location>
        <begin position="529"/>
        <end position="607"/>
    </location>
</feature>
<gene>
    <name evidence="5" type="ORF">C8D94_10931</name>
</gene>
<feature type="transmembrane region" description="Helical" evidence="2">
    <location>
        <begin position="494"/>
        <end position="512"/>
    </location>
</feature>
<dbReference type="AlphaFoldDB" id="A0A370Q3S2"/>
<dbReference type="OrthoDB" id="6190788at2"/>
<dbReference type="Gene3D" id="1.25.40.10">
    <property type="entry name" value="Tetratricopeptide repeat domain"/>
    <property type="match status" value="2"/>
</dbReference>
<dbReference type="Pfam" id="PF13181">
    <property type="entry name" value="TPR_8"/>
    <property type="match status" value="1"/>
</dbReference>
<dbReference type="InterPro" id="IPR036890">
    <property type="entry name" value="HATPase_C_sf"/>
</dbReference>
<dbReference type="GO" id="GO:0000155">
    <property type="term" value="F:phosphorelay sensor kinase activity"/>
    <property type="evidence" value="ECO:0007669"/>
    <property type="project" value="InterPro"/>
</dbReference>
<keyword evidence="2" id="KW-1133">Transmembrane helix</keyword>
<keyword evidence="1" id="KW-0175">Coiled coil</keyword>
<dbReference type="Proteomes" id="UP000255317">
    <property type="component" value="Unassembled WGS sequence"/>
</dbReference>
<feature type="signal peptide" evidence="3">
    <location>
        <begin position="1"/>
        <end position="21"/>
    </location>
</feature>
<name>A0A370Q3S2_9FLAO</name>
<keyword evidence="5" id="KW-0418">Kinase</keyword>
<keyword evidence="3" id="KW-0732">Signal</keyword>
<proteinExistence type="predicted"/>
<evidence type="ECO:0000313" key="5">
    <source>
        <dbReference type="EMBL" id="RDK83011.1"/>
    </source>
</evidence>
<evidence type="ECO:0000256" key="1">
    <source>
        <dbReference type="SAM" id="Coils"/>
    </source>
</evidence>
<sequence>MRYTFLILALFFGLFATSAQVRKKSARSFVLKGIVVEDDTNKPIAKVNVETDDGEYTTTNAGGQFSISAEIGDELTIKSDAFKTVYYTIKDEQDITVRVQKAEEEPYPVTTAKDRSTSNSTLFKTYIDSANYFLKTDAAKSIGYVTKALQPFGGTSASKEQTAIAFETLGDINIHWGQPDLAIDNFKRSISEKNTIDRRIKLAKAFMRNRNYQESISAYKELLDSKLGNYQKVVVYEGLGDNYKATNDAPNSVANYQKGLSVAQKHLITPKITDLNSKIAEAYSESGAVAEATQYFDNSLTLAKKENPKRAVEEKNKVADFYNRNQNFDEEIRLRSETLDELEDIETDTIATNSKESSPLTPQRQNYYIANAYIAQDKYNEAIPYLERSINEAEANNDLVVEKDATRKLSEVYKGIGDFGKAAENYERYVAVVDELYIKKEQELSQATRFNKEIALKQNRITSLENERELNESRYKLAFENQELIQKNNKVQQWVIGSLVLVAMLLLFAAYTQYKSVKQQRFANNALALKSLRTQMNPHFIFNALNSVNSFIAMSDERAANKYLSEFSQLMRNVLENSDEDFIPLSKEIELLELYVKLEHFRFKDKFDHEITVDENLKISEFVIPPMLLQPYVENAVWHGLRYKEEKGHLSIDFKQTDTETVTITITDDGIGRKKSKALKTENQKKQKSKGMGNIQRRISILNEMYKDKVDVAVQNVFDNEEGTKVVLTLKKD</sequence>
<dbReference type="PANTHER" id="PTHR34220">
    <property type="entry name" value="SENSOR HISTIDINE KINASE YPDA"/>
    <property type="match status" value="1"/>
</dbReference>
<evidence type="ECO:0000256" key="3">
    <source>
        <dbReference type="SAM" id="SignalP"/>
    </source>
</evidence>
<dbReference type="SUPFAM" id="SSF55874">
    <property type="entry name" value="ATPase domain of HSP90 chaperone/DNA topoisomerase II/histidine kinase"/>
    <property type="match status" value="1"/>
</dbReference>
<evidence type="ECO:0000259" key="4">
    <source>
        <dbReference type="Pfam" id="PF06580"/>
    </source>
</evidence>
<dbReference type="PANTHER" id="PTHR34220:SF7">
    <property type="entry name" value="SENSOR HISTIDINE KINASE YPDA"/>
    <property type="match status" value="1"/>
</dbReference>
<protein>
    <submittedName>
        <fullName evidence="5">Histidine kinase</fullName>
    </submittedName>
</protein>
<dbReference type="Gene3D" id="3.30.565.10">
    <property type="entry name" value="Histidine kinase-like ATPase, C-terminal domain"/>
    <property type="match status" value="1"/>
</dbReference>
<keyword evidence="6" id="KW-1185">Reference proteome</keyword>
<feature type="coiled-coil region" evidence="1">
    <location>
        <begin position="447"/>
        <end position="474"/>
    </location>
</feature>
<evidence type="ECO:0000256" key="2">
    <source>
        <dbReference type="SAM" id="Phobius"/>
    </source>
</evidence>
<organism evidence="5 6">
    <name type="scientific">Marinirhabdus gelatinilytica</name>
    <dbReference type="NCBI Taxonomy" id="1703343"/>
    <lineage>
        <taxon>Bacteria</taxon>
        <taxon>Pseudomonadati</taxon>
        <taxon>Bacteroidota</taxon>
        <taxon>Flavobacteriia</taxon>
        <taxon>Flavobacteriales</taxon>
        <taxon>Flavobacteriaceae</taxon>
    </lineage>
</organism>
<dbReference type="InterPro" id="IPR050640">
    <property type="entry name" value="Bact_2-comp_sensor_kinase"/>
</dbReference>